<protein>
    <recommendedName>
        <fullName evidence="2">Skt5p</fullName>
    </recommendedName>
</protein>
<dbReference type="InterPro" id="IPR011990">
    <property type="entry name" value="TPR-like_helical_dom_sf"/>
</dbReference>
<name>U9T785_RHIID</name>
<dbReference type="SMART" id="SM00671">
    <property type="entry name" value="SEL1"/>
    <property type="match status" value="10"/>
</dbReference>
<dbReference type="PANTHER" id="PTHR43628">
    <property type="entry name" value="ACTIVATOR OF C KINASE PROTEIN 1-RELATED"/>
    <property type="match status" value="1"/>
</dbReference>
<dbReference type="HOGENOM" id="CLU_000288_36_14_1"/>
<dbReference type="eggNOG" id="KOG1550">
    <property type="taxonomic scope" value="Eukaryota"/>
</dbReference>
<sequence length="600" mass="68705">MSEIHVTKNLDKMYTSNSYDLSHEKMIRIIQNFNKIDMKEIKPTTQNINENIYEGDLGIVVDKLIDLNMKNLNKGIDNNVRKKEILDYIDIHNIIIQEIYNWLLNNQNSSNSIYLLGFFNYHGIITNTNEQKAFELYYTAAELKNMVAQLDIATMYIFGSAASDIPSAVEKLGFCYYNGIGTDINKEKAFKLYQDAADLGNSHGIYSLGCCYHCGIGTSLNKKKAFDLYEEAAYLGNTSALNSLGWCYKEGFGTVIDLQKTFELCQKSANLENRFAQYNLGLMYENGYQVEKDITKAIYWYKKSAKQGHKRAKKNNLEVSNICNPSHGQNFNKVNMKEIEPTTQNINNNIYEEDLSIVIDEMIDLYFKELNEGKSKKIRKKHVLDCINNYRINLQEIYNWLLNNQKVSNSIYLLGFFNYYGIGIAINIQKAFELYRKAAELENNAALFDFANMCIDGVGGDKDYENAFKLSKKLAEKEYSGGLNLLGYCYDNGIGTDVNMQQAFNLYQKAADLGNCIAQYNLAQMYIDGLVVEKDYKKIFELFLKAANLGNCSSQYNLAWMYENGYGTEKDKNKAIYWYEKSSNQGDEDAQNALKKLLNG</sequence>
<organism evidence="1">
    <name type="scientific">Rhizophagus irregularis (strain DAOM 181602 / DAOM 197198 / MUCL 43194)</name>
    <name type="common">Arbuscular mycorrhizal fungus</name>
    <name type="synonym">Glomus intraradices</name>
    <dbReference type="NCBI Taxonomy" id="747089"/>
    <lineage>
        <taxon>Eukaryota</taxon>
        <taxon>Fungi</taxon>
        <taxon>Fungi incertae sedis</taxon>
        <taxon>Mucoromycota</taxon>
        <taxon>Glomeromycotina</taxon>
        <taxon>Glomeromycetes</taxon>
        <taxon>Glomerales</taxon>
        <taxon>Glomeraceae</taxon>
        <taxon>Rhizophagus</taxon>
    </lineage>
</organism>
<dbReference type="Pfam" id="PF08238">
    <property type="entry name" value="Sel1"/>
    <property type="match status" value="10"/>
</dbReference>
<dbReference type="VEuPathDB" id="FungiDB:RhiirFUN_021365"/>
<accession>U9T785</accession>
<dbReference type="EMBL" id="KI294641">
    <property type="protein sequence ID" value="ESA04029.1"/>
    <property type="molecule type" value="Genomic_DNA"/>
</dbReference>
<dbReference type="SUPFAM" id="SSF81901">
    <property type="entry name" value="HCP-like"/>
    <property type="match status" value="3"/>
</dbReference>
<dbReference type="AlphaFoldDB" id="U9T785"/>
<reference evidence="1" key="1">
    <citation type="submission" date="2013-07" db="EMBL/GenBank/DDBJ databases">
        <title>The genome of an arbuscular mycorrhizal fungus provides insights into the evolution of the oldest plant symbiosis.</title>
        <authorList>
            <consortium name="DOE Joint Genome Institute"/>
            <person name="Tisserant E."/>
            <person name="Malbreil M."/>
            <person name="Kuo A."/>
            <person name="Kohler A."/>
            <person name="Symeonidi A."/>
            <person name="Balestrini R."/>
            <person name="Charron P."/>
            <person name="Duensing N."/>
            <person name="Frei-dit-Frey N."/>
            <person name="Gianinazzi-Pearson V."/>
            <person name="Gilbert B."/>
            <person name="Handa Y."/>
            <person name="Hijri M."/>
            <person name="Kaul R."/>
            <person name="Kawaguchi M."/>
            <person name="Krajinski F."/>
            <person name="Lammers P."/>
            <person name="Lapierre D."/>
            <person name="Masclaux F.G."/>
            <person name="Murat C."/>
            <person name="Morin E."/>
            <person name="Ndikumana S."/>
            <person name="Pagni M."/>
            <person name="Petitpierre D."/>
            <person name="Requena N."/>
            <person name="Rosikiewicz P."/>
            <person name="Riley R."/>
            <person name="Saito K."/>
            <person name="San Clemente H."/>
            <person name="Shapiro H."/>
            <person name="van Tuinen D."/>
            <person name="Becard G."/>
            <person name="Bonfante P."/>
            <person name="Paszkowski U."/>
            <person name="Shachar-Hill Y."/>
            <person name="Young J.P."/>
            <person name="Sanders I.R."/>
            <person name="Henrissat B."/>
            <person name="Rensing S.A."/>
            <person name="Grigoriev I.V."/>
            <person name="Corradi N."/>
            <person name="Roux C."/>
            <person name="Martin F."/>
        </authorList>
    </citation>
    <scope>NUCLEOTIDE SEQUENCE</scope>
    <source>
        <strain evidence="1">DAOM 197198</strain>
    </source>
</reference>
<proteinExistence type="predicted"/>
<dbReference type="Gene3D" id="1.25.40.10">
    <property type="entry name" value="Tetratricopeptide repeat domain"/>
    <property type="match status" value="4"/>
</dbReference>
<gene>
    <name evidence="1" type="ORF">GLOINDRAFT_4996</name>
</gene>
<dbReference type="InterPro" id="IPR052945">
    <property type="entry name" value="Mitotic_Regulator"/>
</dbReference>
<dbReference type="InterPro" id="IPR006597">
    <property type="entry name" value="Sel1-like"/>
</dbReference>
<evidence type="ECO:0008006" key="2">
    <source>
        <dbReference type="Google" id="ProtNLM"/>
    </source>
</evidence>
<evidence type="ECO:0000313" key="1">
    <source>
        <dbReference type="EMBL" id="ESA04029.1"/>
    </source>
</evidence>
<dbReference type="PANTHER" id="PTHR43628:SF1">
    <property type="entry name" value="CHITIN SYNTHASE REGULATORY FACTOR 2-RELATED"/>
    <property type="match status" value="1"/>
</dbReference>